<dbReference type="PANTHER" id="PTHR15615:SF108">
    <property type="entry name" value="PROTEIN CNPPD1"/>
    <property type="match status" value="1"/>
</dbReference>
<organism evidence="3 4">
    <name type="scientific">Symbiodinium natans</name>
    <dbReference type="NCBI Taxonomy" id="878477"/>
    <lineage>
        <taxon>Eukaryota</taxon>
        <taxon>Sar</taxon>
        <taxon>Alveolata</taxon>
        <taxon>Dinophyceae</taxon>
        <taxon>Suessiales</taxon>
        <taxon>Symbiodiniaceae</taxon>
        <taxon>Symbiodinium</taxon>
    </lineage>
</organism>
<feature type="non-terminal residue" evidence="3">
    <location>
        <position position="187"/>
    </location>
</feature>
<dbReference type="InterPro" id="IPR012389">
    <property type="entry name" value="Cyclin_P/U"/>
</dbReference>
<sequence>RDILRDVKSQAGKDSQKREEQVDGSSDKEMIEIDGGKLIASLTKVYANVMDSARSSQTTSCFHGLRQPSISIEDYLVRLRSYFKCSDACFLLALVYIIRMVDLCPNFVVNVFSIHRLLATSLLVSVKFHDDIFYSNTFYAKVCGIPQEELNAAELEFLKMINWNLGFSKEDFKKMYSEVLVAAEKAG</sequence>
<dbReference type="Pfam" id="PF08613">
    <property type="entry name" value="Cyclin"/>
    <property type="match status" value="1"/>
</dbReference>
<keyword evidence="4" id="KW-1185">Reference proteome</keyword>
<dbReference type="PIRSF" id="PIRSF027110">
    <property type="entry name" value="PREG"/>
    <property type="match status" value="1"/>
</dbReference>
<dbReference type="EMBL" id="CAJNDS010001031">
    <property type="protein sequence ID" value="CAE7244741.1"/>
    <property type="molecule type" value="Genomic_DNA"/>
</dbReference>
<evidence type="ECO:0000256" key="1">
    <source>
        <dbReference type="ARBA" id="ARBA00023127"/>
    </source>
</evidence>
<protein>
    <submittedName>
        <fullName evidence="3">CYCU4-1 protein</fullName>
    </submittedName>
</protein>
<comment type="caution">
    <text evidence="3">The sequence shown here is derived from an EMBL/GenBank/DDBJ whole genome shotgun (WGS) entry which is preliminary data.</text>
</comment>
<evidence type="ECO:0000313" key="4">
    <source>
        <dbReference type="Proteomes" id="UP000604046"/>
    </source>
</evidence>
<dbReference type="Gene3D" id="1.10.472.10">
    <property type="entry name" value="Cyclin-like"/>
    <property type="match status" value="1"/>
</dbReference>
<feature type="compositionally biased region" description="Basic and acidic residues" evidence="2">
    <location>
        <begin position="14"/>
        <end position="26"/>
    </location>
</feature>
<gene>
    <name evidence="3" type="primary">CYCU4-1</name>
    <name evidence="3" type="ORF">SNAT2548_LOCUS11477</name>
</gene>
<name>A0A812LRS8_9DINO</name>
<dbReference type="CDD" id="cd20558">
    <property type="entry name" value="CYCLIN_ScPCL7-like"/>
    <property type="match status" value="1"/>
</dbReference>
<evidence type="ECO:0000256" key="2">
    <source>
        <dbReference type="SAM" id="MobiDB-lite"/>
    </source>
</evidence>
<keyword evidence="1" id="KW-0195">Cyclin</keyword>
<dbReference type="AlphaFoldDB" id="A0A812LRS8"/>
<dbReference type="Proteomes" id="UP000604046">
    <property type="component" value="Unassembled WGS sequence"/>
</dbReference>
<feature type="region of interest" description="Disordered" evidence="2">
    <location>
        <begin position="1"/>
        <end position="26"/>
    </location>
</feature>
<dbReference type="InterPro" id="IPR013922">
    <property type="entry name" value="Cyclin_PHO80-like"/>
</dbReference>
<dbReference type="SUPFAM" id="SSF47954">
    <property type="entry name" value="Cyclin-like"/>
    <property type="match status" value="1"/>
</dbReference>
<dbReference type="OrthoDB" id="337735at2759"/>
<dbReference type="GO" id="GO:0019901">
    <property type="term" value="F:protein kinase binding"/>
    <property type="evidence" value="ECO:0007669"/>
    <property type="project" value="InterPro"/>
</dbReference>
<evidence type="ECO:0000313" key="3">
    <source>
        <dbReference type="EMBL" id="CAE7244741.1"/>
    </source>
</evidence>
<dbReference type="PANTHER" id="PTHR15615">
    <property type="match status" value="1"/>
</dbReference>
<accession>A0A812LRS8</accession>
<proteinExistence type="predicted"/>
<dbReference type="InterPro" id="IPR036915">
    <property type="entry name" value="Cyclin-like_sf"/>
</dbReference>
<reference evidence="3" key="1">
    <citation type="submission" date="2021-02" db="EMBL/GenBank/DDBJ databases">
        <authorList>
            <person name="Dougan E. K."/>
            <person name="Rhodes N."/>
            <person name="Thang M."/>
            <person name="Chan C."/>
        </authorList>
    </citation>
    <scope>NUCLEOTIDE SEQUENCE</scope>
</reference>